<reference evidence="8" key="1">
    <citation type="journal article" date="2010" name="PLoS ONE">
        <title>The complete genome sequence of Cupriavidus metallidurans strain CH34, a master survivalist in harsh and anthropogenic environments.</title>
        <authorList>
            <person name="Janssen P.J."/>
            <person name="Van Houdt R."/>
            <person name="Moors H."/>
            <person name="Monsieurs P."/>
            <person name="Morin N."/>
            <person name="Michaux A."/>
            <person name="Benotmane M.A."/>
            <person name="Leys N."/>
            <person name="Vallaeys T."/>
            <person name="Lapidus A."/>
            <person name="Monchy S."/>
            <person name="Medigue C."/>
            <person name="Taghavi S."/>
            <person name="McCorkle S."/>
            <person name="Dunn J."/>
            <person name="van der Lelie D."/>
            <person name="Mergeay M."/>
        </authorList>
    </citation>
    <scope>NUCLEOTIDE SEQUENCE [LARGE SCALE GENOMIC DNA]</scope>
    <source>
        <strain evidence="8">ATCC 43123 / DSM 2839 / NBRC 102507 / CH34</strain>
    </source>
</reference>
<dbReference type="Pfam" id="PF00378">
    <property type="entry name" value="ECH_1"/>
    <property type="match status" value="1"/>
</dbReference>
<evidence type="ECO:0000313" key="8">
    <source>
        <dbReference type="Proteomes" id="UP000002429"/>
    </source>
</evidence>
<dbReference type="EMBL" id="CP000352">
    <property type="protein sequence ID" value="ABF10342.1"/>
    <property type="molecule type" value="Genomic_DNA"/>
</dbReference>
<keyword evidence="2" id="KW-0276">Fatty acid metabolism</keyword>
<dbReference type="Proteomes" id="UP000002429">
    <property type="component" value="Chromosome"/>
</dbReference>
<dbReference type="InterPro" id="IPR014748">
    <property type="entry name" value="Enoyl-CoA_hydra_C"/>
</dbReference>
<keyword evidence="7" id="KW-0456">Lyase</keyword>
<evidence type="ECO:0000256" key="1">
    <source>
        <dbReference type="ARBA" id="ARBA00005254"/>
    </source>
</evidence>
<evidence type="ECO:0000256" key="3">
    <source>
        <dbReference type="ARBA" id="ARBA00022946"/>
    </source>
</evidence>
<dbReference type="STRING" id="266264.Rmet_3470"/>
<dbReference type="PANTHER" id="PTHR43602:SF1">
    <property type="entry name" value="ENOYL-COA HYDRATASE DOMAIN-CONTAINING PROTEIN 3, MITOCHONDRIAL"/>
    <property type="match status" value="1"/>
</dbReference>
<dbReference type="HOGENOM" id="CLU_009834_7_3_4"/>
<dbReference type="AlphaFoldDB" id="Q1LHN4"/>
<dbReference type="NCBIfam" id="NF006008">
    <property type="entry name" value="PRK08139.1"/>
    <property type="match status" value="1"/>
</dbReference>
<name>Q1LHN4_CUPMC</name>
<keyword evidence="3" id="KW-0809">Transit peptide</keyword>
<evidence type="ECO:0000256" key="5">
    <source>
        <dbReference type="ARBA" id="ARBA00037410"/>
    </source>
</evidence>
<keyword evidence="8" id="KW-1185">Reference proteome</keyword>
<dbReference type="SUPFAM" id="SSF52096">
    <property type="entry name" value="ClpP/crotonase"/>
    <property type="match status" value="1"/>
</dbReference>
<dbReference type="PANTHER" id="PTHR43602">
    <property type="match status" value="1"/>
</dbReference>
<evidence type="ECO:0000256" key="6">
    <source>
        <dbReference type="ARBA" id="ARBA00040545"/>
    </source>
</evidence>
<organism evidence="7 8">
    <name type="scientific">Cupriavidus metallidurans (strain ATCC 43123 / DSM 2839 / NBRC 102507 / CH34)</name>
    <name type="common">Ralstonia metallidurans</name>
    <dbReference type="NCBI Taxonomy" id="266264"/>
    <lineage>
        <taxon>Bacteria</taxon>
        <taxon>Pseudomonadati</taxon>
        <taxon>Pseudomonadota</taxon>
        <taxon>Betaproteobacteria</taxon>
        <taxon>Burkholderiales</taxon>
        <taxon>Burkholderiaceae</taxon>
        <taxon>Cupriavidus</taxon>
    </lineage>
</organism>
<accession>Q1LHN4</accession>
<dbReference type="GO" id="GO:0006631">
    <property type="term" value="P:fatty acid metabolic process"/>
    <property type="evidence" value="ECO:0007669"/>
    <property type="project" value="UniProtKB-KW"/>
</dbReference>
<evidence type="ECO:0000313" key="7">
    <source>
        <dbReference type="EMBL" id="ABF10342.1"/>
    </source>
</evidence>
<sequence length="266" mass="28901">MEMESGGKAVDPFVLRETHDGVVTLRLNRPQQFNALSEAMLEALRVAFEDVARDDSVRCVVLAAEGKAFCAGHDLREMRGRPDLAYYRTLFAQCSVVMQAIQALPVPVIARVHGIATAAGCQLVASCDLAIASVAAKFAVSGINVGLFCSTPSVALSRNVSTKRAFDLLVTGRFIDAETAADWGLINEAVPEQELDAAVARKAEAILSKSPAAIRYGKAMFYRQRLMELGDAYAFAGDVMARNMMEEDAGEGIDAFLQKRPPRWQR</sequence>
<protein>
    <recommendedName>
        <fullName evidence="6">Enoyl-CoA hydratase domain-containing protein 3, mitochondrial</fullName>
    </recommendedName>
</protein>
<gene>
    <name evidence="7" type="ordered locus">Rmet_3470</name>
</gene>
<dbReference type="Gene3D" id="1.10.12.10">
    <property type="entry name" value="Lyase 2-enoyl-coa Hydratase, Chain A, domain 2"/>
    <property type="match status" value="1"/>
</dbReference>
<dbReference type="InterPro" id="IPR001753">
    <property type="entry name" value="Enoyl-CoA_hydra/iso"/>
</dbReference>
<dbReference type="KEGG" id="rme:Rmet_3470"/>
<dbReference type="eggNOG" id="COG1024">
    <property type="taxonomic scope" value="Bacteria"/>
</dbReference>
<comment type="function">
    <text evidence="5">May play a role in fatty acid biosynthesis and insulin sensitivity.</text>
</comment>
<evidence type="ECO:0000256" key="2">
    <source>
        <dbReference type="ARBA" id="ARBA00022832"/>
    </source>
</evidence>
<dbReference type="InterPro" id="IPR052377">
    <property type="entry name" value="Mitochondrial_ECH-domain"/>
</dbReference>
<dbReference type="GO" id="GO:0016836">
    <property type="term" value="F:hydro-lyase activity"/>
    <property type="evidence" value="ECO:0007669"/>
    <property type="project" value="TreeGrafter"/>
</dbReference>
<dbReference type="InterPro" id="IPR029045">
    <property type="entry name" value="ClpP/crotonase-like_dom_sf"/>
</dbReference>
<dbReference type="CDD" id="cd06558">
    <property type="entry name" value="crotonase-like"/>
    <property type="match status" value="1"/>
</dbReference>
<proteinExistence type="inferred from homology"/>
<keyword evidence="4" id="KW-0443">Lipid metabolism</keyword>
<evidence type="ECO:0000256" key="4">
    <source>
        <dbReference type="ARBA" id="ARBA00023098"/>
    </source>
</evidence>
<comment type="similarity">
    <text evidence="1">Belongs to the enoyl-CoA hydratase/isomerase family.</text>
</comment>
<dbReference type="Gene3D" id="3.90.226.10">
    <property type="entry name" value="2-enoyl-CoA Hydratase, Chain A, domain 1"/>
    <property type="match status" value="1"/>
</dbReference>